<feature type="transmembrane region" description="Helical" evidence="1">
    <location>
        <begin position="138"/>
        <end position="156"/>
    </location>
</feature>
<dbReference type="PANTHER" id="PTHR14969">
    <property type="entry name" value="SPHINGOSINE-1-PHOSPHATE PHOSPHOHYDROLASE"/>
    <property type="match status" value="1"/>
</dbReference>
<gene>
    <name evidence="3" type="ordered locus">RB2501_11547</name>
</gene>
<name>A4CMR6_ROBBH</name>
<dbReference type="STRING" id="313596.RB2501_11547"/>
<dbReference type="AlphaFoldDB" id="A4CMR6"/>
<dbReference type="SMART" id="SM00014">
    <property type="entry name" value="acidPPc"/>
    <property type="match status" value="1"/>
</dbReference>
<dbReference type="Proteomes" id="UP000009049">
    <property type="component" value="Chromosome"/>
</dbReference>
<reference evidence="3 4" key="1">
    <citation type="journal article" date="2009" name="J. Bacteriol.">
        <title>Complete genome sequence of Robiginitalea biformata HTCC2501.</title>
        <authorList>
            <person name="Oh H.M."/>
            <person name="Giovannoni S.J."/>
            <person name="Lee K."/>
            <person name="Ferriera S."/>
            <person name="Johnson J."/>
            <person name="Cho J.C."/>
        </authorList>
    </citation>
    <scope>NUCLEOTIDE SEQUENCE [LARGE SCALE GENOMIC DNA]</scope>
    <source>
        <strain evidence="4">ATCC BAA-864 / HTCC2501 / KCTC 12146</strain>
    </source>
</reference>
<dbReference type="InterPro" id="IPR036938">
    <property type="entry name" value="PAP2/HPO_sf"/>
</dbReference>
<keyword evidence="1" id="KW-0472">Membrane</keyword>
<dbReference type="InterPro" id="IPR000326">
    <property type="entry name" value="PAP2/HPO"/>
</dbReference>
<dbReference type="eggNOG" id="COG0671">
    <property type="taxonomic scope" value="Bacteria"/>
</dbReference>
<dbReference type="Gene3D" id="1.20.144.10">
    <property type="entry name" value="Phosphatidic acid phosphatase type 2/haloperoxidase"/>
    <property type="match status" value="2"/>
</dbReference>
<feature type="transmembrane region" description="Helical" evidence="1">
    <location>
        <begin position="26"/>
        <end position="49"/>
    </location>
</feature>
<organism evidence="3 4">
    <name type="scientific">Robiginitalea biformata (strain ATCC BAA-864 / DSM 15991 / KCTC 12146 / HTCC2501)</name>
    <dbReference type="NCBI Taxonomy" id="313596"/>
    <lineage>
        <taxon>Bacteria</taxon>
        <taxon>Pseudomonadati</taxon>
        <taxon>Bacteroidota</taxon>
        <taxon>Flavobacteriia</taxon>
        <taxon>Flavobacteriales</taxon>
        <taxon>Flavobacteriaceae</taxon>
        <taxon>Robiginitalea</taxon>
    </lineage>
</organism>
<dbReference type="EMBL" id="CP001712">
    <property type="protein sequence ID" value="EAR14958.1"/>
    <property type="molecule type" value="Genomic_DNA"/>
</dbReference>
<keyword evidence="1" id="KW-0812">Transmembrane</keyword>
<evidence type="ECO:0000259" key="2">
    <source>
        <dbReference type="SMART" id="SM00014"/>
    </source>
</evidence>
<proteinExistence type="predicted"/>
<protein>
    <submittedName>
        <fullName evidence="3">Putative membrane-associated phospholipid phosphatase</fullName>
    </submittedName>
</protein>
<evidence type="ECO:0000313" key="3">
    <source>
        <dbReference type="EMBL" id="EAR14958.1"/>
    </source>
</evidence>
<dbReference type="RefSeq" id="WP_015754279.1">
    <property type="nucleotide sequence ID" value="NC_013222.1"/>
</dbReference>
<dbReference type="PANTHER" id="PTHR14969:SF13">
    <property type="entry name" value="AT30094P"/>
    <property type="match status" value="1"/>
</dbReference>
<dbReference type="SUPFAM" id="SSF48317">
    <property type="entry name" value="Acid phosphatase/Vanadium-dependent haloperoxidase"/>
    <property type="match status" value="1"/>
</dbReference>
<sequence length="189" mass="21366">MWQQLQDLDRNWFLELNGMGTGAWDGFFLILSDKWLAIPLYVLLLLLAWRDLGWKPLLLLLVFVALLITCTDQLANFFKYGVGRLRPCYEPSLEGMVRLVKANCGGRFGYFSAHAANAMALAAFFATRWGSGRRGWGALLIVWALAVGFSRIYLGVHYPLDVLTGCLVGGVFGWMFARLFKMARSKIFQ</sequence>
<dbReference type="HOGENOM" id="CLU_072573_10_0_10"/>
<evidence type="ECO:0000313" key="4">
    <source>
        <dbReference type="Proteomes" id="UP000009049"/>
    </source>
</evidence>
<feature type="transmembrane region" description="Helical" evidence="1">
    <location>
        <begin position="162"/>
        <end position="180"/>
    </location>
</feature>
<feature type="transmembrane region" description="Helical" evidence="1">
    <location>
        <begin position="108"/>
        <end position="126"/>
    </location>
</feature>
<dbReference type="OrthoDB" id="9789113at2"/>
<feature type="transmembrane region" description="Helical" evidence="1">
    <location>
        <begin position="56"/>
        <end position="75"/>
    </location>
</feature>
<feature type="domain" description="Phosphatidic acid phosphatase type 2/haloperoxidase" evidence="2">
    <location>
        <begin position="60"/>
        <end position="177"/>
    </location>
</feature>
<dbReference type="Pfam" id="PF01569">
    <property type="entry name" value="PAP2"/>
    <property type="match status" value="1"/>
</dbReference>
<accession>A4CMR6</accession>
<dbReference type="KEGG" id="rbi:RB2501_11547"/>
<evidence type="ECO:0000256" key="1">
    <source>
        <dbReference type="SAM" id="Phobius"/>
    </source>
</evidence>
<keyword evidence="1" id="KW-1133">Transmembrane helix</keyword>
<keyword evidence="4" id="KW-1185">Reference proteome</keyword>